<dbReference type="EMBL" id="LRQG01000056">
    <property type="protein sequence ID" value="KXA40892.1"/>
    <property type="molecule type" value="Genomic_DNA"/>
</dbReference>
<accession>A0A133QDB2</accession>
<sequence length="223" mass="25633">MISIDTLQNSIYQKSYFTQHSGRIVKSEIQVETGKLEECEFCFHGTITEVSKELLKNCKDIFCKVSKDLSFSCECDGIFLLEKDGTNYILFVELKSNFNKRAIMQIAISDIRYKLLCCGIDGFDINDYQEIGLIISYPPTSSVTDNSSYKLAKTEMVMELYKRSLYALNEKLIKDKQVMLNDCTFQWKPWNVAQRIKPINLVVRHIEVPKGRSSCSIDLDSVL</sequence>
<dbReference type="AlphaFoldDB" id="A0A133QDB2"/>
<dbReference type="RefSeq" id="WP_060940437.1">
    <property type="nucleotide sequence ID" value="NZ_JAIHUT010000023.1"/>
</dbReference>
<organism evidence="1 2">
    <name type="scientific">Prevotella corporis</name>
    <dbReference type="NCBI Taxonomy" id="28128"/>
    <lineage>
        <taxon>Bacteria</taxon>
        <taxon>Pseudomonadati</taxon>
        <taxon>Bacteroidota</taxon>
        <taxon>Bacteroidia</taxon>
        <taxon>Bacteroidales</taxon>
        <taxon>Prevotellaceae</taxon>
        <taxon>Prevotella</taxon>
    </lineage>
</organism>
<dbReference type="Proteomes" id="UP000070533">
    <property type="component" value="Unassembled WGS sequence"/>
</dbReference>
<protein>
    <submittedName>
        <fullName evidence="1">Uncharacterized protein</fullName>
    </submittedName>
</protein>
<dbReference type="PATRIC" id="fig|28128.5.peg.939"/>
<dbReference type="OrthoDB" id="1076547at2"/>
<reference evidence="2" key="1">
    <citation type="submission" date="2016-01" db="EMBL/GenBank/DDBJ databases">
        <authorList>
            <person name="Mitreva M."/>
            <person name="Pepin K.H."/>
            <person name="Mihindukulasuriya K.A."/>
            <person name="Fulton R."/>
            <person name="Fronick C."/>
            <person name="O'Laughlin M."/>
            <person name="Miner T."/>
            <person name="Herter B."/>
            <person name="Rosa B.A."/>
            <person name="Cordes M."/>
            <person name="Tomlinson C."/>
            <person name="Wollam A."/>
            <person name="Palsikar V.B."/>
            <person name="Mardis E.R."/>
            <person name="Wilson R.K."/>
        </authorList>
    </citation>
    <scope>NUCLEOTIDE SEQUENCE [LARGE SCALE GENOMIC DNA]</scope>
    <source>
        <strain evidence="2">MJR7716</strain>
    </source>
</reference>
<evidence type="ECO:0000313" key="2">
    <source>
        <dbReference type="Proteomes" id="UP000070533"/>
    </source>
</evidence>
<dbReference type="STRING" id="28128.HMPREF3226_00937"/>
<name>A0A133QDB2_9BACT</name>
<keyword evidence="2" id="KW-1185">Reference proteome</keyword>
<proteinExistence type="predicted"/>
<comment type="caution">
    <text evidence="1">The sequence shown here is derived from an EMBL/GenBank/DDBJ whole genome shotgun (WGS) entry which is preliminary data.</text>
</comment>
<evidence type="ECO:0000313" key="1">
    <source>
        <dbReference type="EMBL" id="KXA40892.1"/>
    </source>
</evidence>
<gene>
    <name evidence="1" type="ORF">HMPREF3226_00937</name>
</gene>